<dbReference type="EC" id="2.3.1.-" evidence="2"/>
<dbReference type="PROSITE" id="PS51186">
    <property type="entry name" value="GNAT"/>
    <property type="match status" value="1"/>
</dbReference>
<reference evidence="2 3" key="1">
    <citation type="submission" date="2023-03" db="EMBL/GenBank/DDBJ databases">
        <title>Draft assemblies of triclosan tolerant bacteria isolated from returned activated sludge.</title>
        <authorList>
            <person name="Van Hamelsveld S."/>
        </authorList>
    </citation>
    <scope>NUCLEOTIDE SEQUENCE [LARGE SCALE GENOMIC DNA]</scope>
    <source>
        <strain evidence="2 3">GW210010_S58</strain>
    </source>
</reference>
<comment type="caution">
    <text evidence="2">The sequence shown here is derived from an EMBL/GenBank/DDBJ whole genome shotgun (WGS) entry which is preliminary data.</text>
</comment>
<keyword evidence="2" id="KW-0808">Transferase</keyword>
<proteinExistence type="predicted"/>
<evidence type="ECO:0000259" key="1">
    <source>
        <dbReference type="PROSITE" id="PS51186"/>
    </source>
</evidence>
<evidence type="ECO:0000313" key="2">
    <source>
        <dbReference type="EMBL" id="MDF3835248.1"/>
    </source>
</evidence>
<dbReference type="RefSeq" id="WP_276266098.1">
    <property type="nucleotide sequence ID" value="NZ_JARJLM010000343.1"/>
</dbReference>
<gene>
    <name evidence="2" type="ORF">P3W85_20110</name>
</gene>
<dbReference type="SUPFAM" id="SSF55729">
    <property type="entry name" value="Acyl-CoA N-acyltransferases (Nat)"/>
    <property type="match status" value="1"/>
</dbReference>
<keyword evidence="3" id="KW-1185">Reference proteome</keyword>
<dbReference type="Proteomes" id="UP001216674">
    <property type="component" value="Unassembled WGS sequence"/>
</dbReference>
<evidence type="ECO:0000313" key="3">
    <source>
        <dbReference type="Proteomes" id="UP001216674"/>
    </source>
</evidence>
<dbReference type="InterPro" id="IPR016181">
    <property type="entry name" value="Acyl_CoA_acyltransferase"/>
</dbReference>
<sequence>MLTDVLLRLASHPDWRQVAALLELCGLSSAGTAEAIENFHVALCDGRIVGCAATEHHGQSVLVRSVAVEPAYRDRGIASRLVEVLLMRARGTQARHGFLLSASAPAYFARWGFSLIPADKAPAEVRASSEFQHAVRTSALCMRCELR</sequence>
<dbReference type="Gene3D" id="3.40.630.30">
    <property type="match status" value="1"/>
</dbReference>
<organism evidence="2 3">
    <name type="scientific">Cupriavidus basilensis</name>
    <dbReference type="NCBI Taxonomy" id="68895"/>
    <lineage>
        <taxon>Bacteria</taxon>
        <taxon>Pseudomonadati</taxon>
        <taxon>Pseudomonadota</taxon>
        <taxon>Betaproteobacteria</taxon>
        <taxon>Burkholderiales</taxon>
        <taxon>Burkholderiaceae</taxon>
        <taxon>Cupriavidus</taxon>
    </lineage>
</organism>
<dbReference type="InterPro" id="IPR000182">
    <property type="entry name" value="GNAT_dom"/>
</dbReference>
<dbReference type="GO" id="GO:0016746">
    <property type="term" value="F:acyltransferase activity"/>
    <property type="evidence" value="ECO:0007669"/>
    <property type="project" value="UniProtKB-KW"/>
</dbReference>
<dbReference type="Pfam" id="PF13508">
    <property type="entry name" value="Acetyltransf_7"/>
    <property type="match status" value="1"/>
</dbReference>
<keyword evidence="2" id="KW-0012">Acyltransferase</keyword>
<accession>A0ABT6ARM9</accession>
<feature type="domain" description="N-acetyltransferase" evidence="1">
    <location>
        <begin position="5"/>
        <end position="147"/>
    </location>
</feature>
<dbReference type="EMBL" id="JARJLM010000343">
    <property type="protein sequence ID" value="MDF3835248.1"/>
    <property type="molecule type" value="Genomic_DNA"/>
</dbReference>
<name>A0ABT6ARM9_9BURK</name>
<protein>
    <submittedName>
        <fullName evidence="2">GNAT family N-acetyltransferase</fullName>
        <ecNumber evidence="2">2.3.1.-</ecNumber>
    </submittedName>
</protein>
<dbReference type="CDD" id="cd04301">
    <property type="entry name" value="NAT_SF"/>
    <property type="match status" value="1"/>
</dbReference>